<feature type="transmembrane region" description="Helical" evidence="1">
    <location>
        <begin position="89"/>
        <end position="107"/>
    </location>
</feature>
<dbReference type="Pfam" id="PF02517">
    <property type="entry name" value="Rce1-like"/>
    <property type="match status" value="1"/>
</dbReference>
<feature type="transmembrane region" description="Helical" evidence="1">
    <location>
        <begin position="46"/>
        <end position="68"/>
    </location>
</feature>
<dbReference type="Proteomes" id="UP001564626">
    <property type="component" value="Unassembled WGS sequence"/>
</dbReference>
<dbReference type="PANTHER" id="PTHR43592">
    <property type="entry name" value="CAAX AMINO TERMINAL PROTEASE"/>
    <property type="match status" value="1"/>
</dbReference>
<organism evidence="3 4">
    <name type="scientific">Saccharopolyspora cebuensis</name>
    <dbReference type="NCBI Taxonomy" id="418759"/>
    <lineage>
        <taxon>Bacteria</taxon>
        <taxon>Bacillati</taxon>
        <taxon>Actinomycetota</taxon>
        <taxon>Actinomycetes</taxon>
        <taxon>Pseudonocardiales</taxon>
        <taxon>Pseudonocardiaceae</taxon>
        <taxon>Saccharopolyspora</taxon>
    </lineage>
</organism>
<evidence type="ECO:0000256" key="1">
    <source>
        <dbReference type="SAM" id="Phobius"/>
    </source>
</evidence>
<keyword evidence="1" id="KW-1133">Transmembrane helix</keyword>
<comment type="caution">
    <text evidence="3">The sequence shown here is derived from an EMBL/GenBank/DDBJ whole genome shotgun (WGS) entry which is preliminary data.</text>
</comment>
<evidence type="ECO:0000259" key="2">
    <source>
        <dbReference type="Pfam" id="PF02517"/>
    </source>
</evidence>
<protein>
    <submittedName>
        <fullName evidence="3">Type II CAAX endopeptidase family protein</fullName>
    </submittedName>
</protein>
<name>A0ABV4CNI7_9PSEU</name>
<feature type="transmembrane region" description="Helical" evidence="1">
    <location>
        <begin position="189"/>
        <end position="205"/>
    </location>
</feature>
<feature type="transmembrane region" description="Helical" evidence="1">
    <location>
        <begin position="165"/>
        <end position="183"/>
    </location>
</feature>
<dbReference type="EMBL" id="JBGEHV010000062">
    <property type="protein sequence ID" value="MEY8042660.1"/>
    <property type="molecule type" value="Genomic_DNA"/>
</dbReference>
<keyword evidence="1" id="KW-0812">Transmembrane</keyword>
<evidence type="ECO:0000313" key="3">
    <source>
        <dbReference type="EMBL" id="MEY8042660.1"/>
    </source>
</evidence>
<feature type="transmembrane region" description="Helical" evidence="1">
    <location>
        <begin position="217"/>
        <end position="234"/>
    </location>
</feature>
<keyword evidence="4" id="KW-1185">Reference proteome</keyword>
<reference evidence="3 4" key="1">
    <citation type="submission" date="2024-08" db="EMBL/GenBank/DDBJ databases">
        <title>Genome mining of Saccharopolyspora cebuensis PGLac3 from Nigerian medicinal plant.</title>
        <authorList>
            <person name="Ezeobiora C.E."/>
            <person name="Igbokwe N.H."/>
            <person name="Amin D.H."/>
            <person name="Mendie U.E."/>
        </authorList>
    </citation>
    <scope>NUCLEOTIDE SEQUENCE [LARGE SCALE GENOMIC DNA]</scope>
    <source>
        <strain evidence="3 4">PGLac3</strain>
    </source>
</reference>
<dbReference type="RefSeq" id="WP_345355600.1">
    <property type="nucleotide sequence ID" value="NZ_BAABII010000001.1"/>
</dbReference>
<feature type="transmembrane region" description="Helical" evidence="1">
    <location>
        <begin position="20"/>
        <end position="40"/>
    </location>
</feature>
<dbReference type="PANTHER" id="PTHR43592:SF15">
    <property type="entry name" value="CAAX AMINO TERMINAL PROTEASE FAMILY PROTEIN"/>
    <property type="match status" value="1"/>
</dbReference>
<keyword evidence="1" id="KW-0472">Membrane</keyword>
<dbReference type="InterPro" id="IPR003675">
    <property type="entry name" value="Rce1/LyrA-like_dom"/>
</dbReference>
<proteinExistence type="predicted"/>
<gene>
    <name evidence="3" type="ORF">AB8O55_24910</name>
</gene>
<sequence>MNDQPETAVDARTHRWGMGAFFAAQAVFVLVSVLLAAALGNSGASALVLMLVLPTIFAGAVAVVITLVRGNGPRLDFGLQWRWSDVTTGLTIGGIGMISTTIATVLWTRWGPEEAESTVGGLLDEAQLSPALAVVIFLHVWLVAPLCEEMVFRGLLWGAMERLRWSRLTAFVLSTAVFAISHLEPERTVLLLVIAIPIGVARLVTGRLTASVVAHQVNNFIPALGLLLLSLGLLPA</sequence>
<feature type="domain" description="CAAX prenyl protease 2/Lysostaphin resistance protein A-like" evidence="2">
    <location>
        <begin position="132"/>
        <end position="221"/>
    </location>
</feature>
<feature type="transmembrane region" description="Helical" evidence="1">
    <location>
        <begin position="127"/>
        <end position="144"/>
    </location>
</feature>
<accession>A0ABV4CNI7</accession>
<evidence type="ECO:0000313" key="4">
    <source>
        <dbReference type="Proteomes" id="UP001564626"/>
    </source>
</evidence>